<keyword evidence="3" id="KW-1185">Reference proteome</keyword>
<proteinExistence type="predicted"/>
<evidence type="ECO:0000313" key="2">
    <source>
        <dbReference type="EMBL" id="KAH9421597.1"/>
    </source>
</evidence>
<accession>A0ABQ8JG53</accession>
<comment type="caution">
    <text evidence="2">The sequence shown here is derived from an EMBL/GenBank/DDBJ whole genome shotgun (WGS) entry which is preliminary data.</text>
</comment>
<sequence length="70" mass="8159">MNGKFFYSPNNNNNIKRQRKTDNIESKKKLTNINNVQALKCKLINKLLNESNIGSNIIFRISHENLNQIN</sequence>
<dbReference type="Proteomes" id="UP000887458">
    <property type="component" value="Unassembled WGS sequence"/>
</dbReference>
<dbReference type="EMBL" id="NJHN03000039">
    <property type="protein sequence ID" value="KAH9421597.1"/>
    <property type="molecule type" value="Genomic_DNA"/>
</dbReference>
<evidence type="ECO:0000256" key="1">
    <source>
        <dbReference type="SAM" id="MobiDB-lite"/>
    </source>
</evidence>
<reference evidence="2 3" key="2">
    <citation type="journal article" date="2022" name="Mol. Biol. Evol.">
        <title>Comparative Genomics Reveals Insights into the Divergent Evolution of Astigmatic Mites and Household Pest Adaptations.</title>
        <authorList>
            <person name="Xiong Q."/>
            <person name="Wan A.T."/>
            <person name="Liu X."/>
            <person name="Fung C.S."/>
            <person name="Xiao X."/>
            <person name="Malainual N."/>
            <person name="Hou J."/>
            <person name="Wang L."/>
            <person name="Wang M."/>
            <person name="Yang K.Y."/>
            <person name="Cui Y."/>
            <person name="Leung E.L."/>
            <person name="Nong W."/>
            <person name="Shin S.K."/>
            <person name="Au S.W."/>
            <person name="Jeong K.Y."/>
            <person name="Chew F.T."/>
            <person name="Hui J.H."/>
            <person name="Leung T.F."/>
            <person name="Tungtrongchitr A."/>
            <person name="Zhong N."/>
            <person name="Liu Z."/>
            <person name="Tsui S.K."/>
        </authorList>
    </citation>
    <scope>NUCLEOTIDE SEQUENCE [LARGE SCALE GENOMIC DNA]</scope>
    <source>
        <strain evidence="2">Derp</strain>
    </source>
</reference>
<reference evidence="2 3" key="1">
    <citation type="journal article" date="2018" name="J. Allergy Clin. Immunol.">
        <title>High-quality assembly of Dermatophagoides pteronyssinus genome and transcriptome reveals a wide range of novel allergens.</title>
        <authorList>
            <person name="Liu X.Y."/>
            <person name="Yang K.Y."/>
            <person name="Wang M.Q."/>
            <person name="Kwok J.S."/>
            <person name="Zeng X."/>
            <person name="Yang Z."/>
            <person name="Xiao X.J."/>
            <person name="Lau C.P."/>
            <person name="Li Y."/>
            <person name="Huang Z.M."/>
            <person name="Ba J.G."/>
            <person name="Yim A.K."/>
            <person name="Ouyang C.Y."/>
            <person name="Ngai S.M."/>
            <person name="Chan T.F."/>
            <person name="Leung E.L."/>
            <person name="Liu L."/>
            <person name="Liu Z.G."/>
            <person name="Tsui S.K."/>
        </authorList>
    </citation>
    <scope>NUCLEOTIDE SEQUENCE [LARGE SCALE GENOMIC DNA]</scope>
    <source>
        <strain evidence="2">Derp</strain>
    </source>
</reference>
<evidence type="ECO:0000313" key="3">
    <source>
        <dbReference type="Proteomes" id="UP000887458"/>
    </source>
</evidence>
<gene>
    <name evidence="2" type="ORF">DERP_008999</name>
</gene>
<name>A0ABQ8JG53_DERPT</name>
<protein>
    <submittedName>
        <fullName evidence="2">Uncharacterized protein</fullName>
    </submittedName>
</protein>
<feature type="region of interest" description="Disordered" evidence="1">
    <location>
        <begin position="1"/>
        <end position="20"/>
    </location>
</feature>
<organism evidence="2 3">
    <name type="scientific">Dermatophagoides pteronyssinus</name>
    <name type="common">European house dust mite</name>
    <dbReference type="NCBI Taxonomy" id="6956"/>
    <lineage>
        <taxon>Eukaryota</taxon>
        <taxon>Metazoa</taxon>
        <taxon>Ecdysozoa</taxon>
        <taxon>Arthropoda</taxon>
        <taxon>Chelicerata</taxon>
        <taxon>Arachnida</taxon>
        <taxon>Acari</taxon>
        <taxon>Acariformes</taxon>
        <taxon>Sarcoptiformes</taxon>
        <taxon>Astigmata</taxon>
        <taxon>Psoroptidia</taxon>
        <taxon>Analgoidea</taxon>
        <taxon>Pyroglyphidae</taxon>
        <taxon>Dermatophagoidinae</taxon>
        <taxon>Dermatophagoides</taxon>
    </lineage>
</organism>